<proteinExistence type="predicted"/>
<dbReference type="EMBL" id="LJCR01001263">
    <property type="protein sequence ID" value="KPV50680.1"/>
    <property type="molecule type" value="Genomic_DNA"/>
</dbReference>
<protein>
    <recommendedName>
        <fullName evidence="2">DUF2007 domain-containing protein</fullName>
    </recommendedName>
</protein>
<comment type="caution">
    <text evidence="3">The sequence shown here is derived from an EMBL/GenBank/DDBJ whole genome shotgun (WGS) entry which is preliminary data.</text>
</comment>
<evidence type="ECO:0000256" key="1">
    <source>
        <dbReference type="SAM" id="MobiDB-lite"/>
    </source>
</evidence>
<gene>
    <name evidence="3" type="ORF">SE17_25500</name>
</gene>
<feature type="domain" description="DUF2007" evidence="2">
    <location>
        <begin position="42"/>
        <end position="100"/>
    </location>
</feature>
<organism evidence="3 4">
    <name type="scientific">Kouleothrix aurantiaca</name>
    <dbReference type="NCBI Taxonomy" id="186479"/>
    <lineage>
        <taxon>Bacteria</taxon>
        <taxon>Bacillati</taxon>
        <taxon>Chloroflexota</taxon>
        <taxon>Chloroflexia</taxon>
        <taxon>Chloroflexales</taxon>
        <taxon>Roseiflexineae</taxon>
        <taxon>Roseiflexaceae</taxon>
        <taxon>Kouleothrix</taxon>
    </lineage>
</organism>
<dbReference type="AlphaFoldDB" id="A0A0P9CWW0"/>
<evidence type="ECO:0000259" key="2">
    <source>
        <dbReference type="Pfam" id="PF09413"/>
    </source>
</evidence>
<accession>A0A0P9CWW0</accession>
<dbReference type="InterPro" id="IPR018551">
    <property type="entry name" value="DUF2007"/>
</dbReference>
<sequence>MNERALRWLPFGGDHDQNAADSASQATTGGGGGEPVCIGTVDGPLRAEIARTYLEQAGVTVHLQAESASSLYGVVSGPLGVVQLWVPAAEAEEAARLFSELDFGSA</sequence>
<name>A0A0P9CWW0_9CHLR</name>
<reference evidence="3 4" key="1">
    <citation type="submission" date="2015-09" db="EMBL/GenBank/DDBJ databases">
        <title>Draft genome sequence of Kouleothrix aurantiaca JCM 19913.</title>
        <authorList>
            <person name="Hemp J."/>
        </authorList>
    </citation>
    <scope>NUCLEOTIDE SEQUENCE [LARGE SCALE GENOMIC DNA]</scope>
    <source>
        <strain evidence="3 4">COM-B</strain>
    </source>
</reference>
<feature type="region of interest" description="Disordered" evidence="1">
    <location>
        <begin position="9"/>
        <end position="35"/>
    </location>
</feature>
<evidence type="ECO:0000313" key="4">
    <source>
        <dbReference type="Proteomes" id="UP000050509"/>
    </source>
</evidence>
<evidence type="ECO:0000313" key="3">
    <source>
        <dbReference type="EMBL" id="KPV50680.1"/>
    </source>
</evidence>
<dbReference type="Pfam" id="PF09413">
    <property type="entry name" value="DUF2007"/>
    <property type="match status" value="1"/>
</dbReference>
<keyword evidence="4" id="KW-1185">Reference proteome</keyword>
<dbReference type="Proteomes" id="UP000050509">
    <property type="component" value="Unassembled WGS sequence"/>
</dbReference>